<evidence type="ECO:0000256" key="2">
    <source>
        <dbReference type="ARBA" id="ARBA00024327"/>
    </source>
</evidence>
<dbReference type="RefSeq" id="WP_151675079.1">
    <property type="nucleotide sequence ID" value="NZ_BKCG01000009.1"/>
</dbReference>
<dbReference type="OrthoDB" id="9794018at2"/>
<dbReference type="InterPro" id="IPR002500">
    <property type="entry name" value="PAPS_reduct_dom"/>
</dbReference>
<dbReference type="SUPFAM" id="SSF52402">
    <property type="entry name" value="Adenine nucleotide alpha hydrolases-like"/>
    <property type="match status" value="1"/>
</dbReference>
<dbReference type="Gene3D" id="3.40.50.620">
    <property type="entry name" value="HUPs"/>
    <property type="match status" value="1"/>
</dbReference>
<dbReference type="Proteomes" id="UP000326509">
    <property type="component" value="Unassembled WGS sequence"/>
</dbReference>
<dbReference type="AlphaFoldDB" id="A0A5J4J7Y9"/>
<comment type="pathway">
    <text evidence="2">Sulfur metabolism; hydrogen sulfide biosynthesis; sulfite from sulfate.</text>
</comment>
<comment type="similarity">
    <text evidence="1">Belongs to the PAPS reductase family. CysH subfamily.</text>
</comment>
<organism evidence="4 5">
    <name type="scientific">Patiriisocius marinus</name>
    <dbReference type="NCBI Taxonomy" id="1397112"/>
    <lineage>
        <taxon>Bacteria</taxon>
        <taxon>Pseudomonadati</taxon>
        <taxon>Bacteroidota</taxon>
        <taxon>Flavobacteriia</taxon>
        <taxon>Flavobacteriales</taxon>
        <taxon>Flavobacteriaceae</taxon>
        <taxon>Patiriisocius</taxon>
    </lineage>
</organism>
<dbReference type="Pfam" id="PF01507">
    <property type="entry name" value="PAPS_reduct"/>
    <property type="match status" value="1"/>
</dbReference>
<dbReference type="InterPro" id="IPR014729">
    <property type="entry name" value="Rossmann-like_a/b/a_fold"/>
</dbReference>
<evidence type="ECO:0000313" key="4">
    <source>
        <dbReference type="EMBL" id="GER60647.1"/>
    </source>
</evidence>
<protein>
    <recommendedName>
        <fullName evidence="3">Phosphoadenosine phosphosulphate reductase domain-containing protein</fullName>
    </recommendedName>
</protein>
<keyword evidence="5" id="KW-1185">Reference proteome</keyword>
<dbReference type="PANTHER" id="PTHR46509">
    <property type="entry name" value="PHOSPHOADENOSINE PHOSPHOSULFATE REDUCTASE"/>
    <property type="match status" value="1"/>
</dbReference>
<dbReference type="GO" id="GO:0005737">
    <property type="term" value="C:cytoplasm"/>
    <property type="evidence" value="ECO:0007669"/>
    <property type="project" value="TreeGrafter"/>
</dbReference>
<reference evidence="4 5" key="1">
    <citation type="submission" date="2019-08" db="EMBL/GenBank/DDBJ databases">
        <title>Draft genome sequence of Ulvibacter marinus type strain NBRC 109484.</title>
        <authorList>
            <person name="Kawano K."/>
            <person name="Ushijima N."/>
            <person name="Kihara M."/>
            <person name="Itoh H."/>
        </authorList>
    </citation>
    <scope>NUCLEOTIDE SEQUENCE [LARGE SCALE GENOMIC DNA]</scope>
    <source>
        <strain evidence="4 5">NBRC 109484</strain>
    </source>
</reference>
<dbReference type="GO" id="GO:0019379">
    <property type="term" value="P:sulfate assimilation, phosphoadenylyl sulfate reduction by phosphoadenylyl-sulfate reductase (thioredoxin)"/>
    <property type="evidence" value="ECO:0007669"/>
    <property type="project" value="TreeGrafter"/>
</dbReference>
<name>A0A5J4J7Y9_9FLAO</name>
<proteinExistence type="inferred from homology"/>
<evidence type="ECO:0000313" key="5">
    <source>
        <dbReference type="Proteomes" id="UP000326509"/>
    </source>
</evidence>
<feature type="domain" description="Phosphoadenosine phosphosulphate reductase" evidence="3">
    <location>
        <begin position="37"/>
        <end position="186"/>
    </location>
</feature>
<comment type="caution">
    <text evidence="4">The sequence shown here is derived from an EMBL/GenBank/DDBJ whole genome shotgun (WGS) entry which is preliminary data.</text>
</comment>
<gene>
    <name evidence="4" type="ORF">ULMA_27550</name>
</gene>
<sequence>MTVETLDAISVSELNKKYRFSKPSEIIALALKIAKNPLLTTSFGPNSAAILHSVTALKKDVQVVWCDTGHNTEATKEHSLKLSLLLSLNLEVFRPLEFVEQPSKGLEDSDEFKLFVTKVKLEPFARAIKKYTPDVWFTTVRKKQGAFRDELDIFSLTKDGVLRVSPFYYFSNQEITRFLNLRGLPIEYDYFDPTKPNETSECGIQFLV</sequence>
<dbReference type="PANTHER" id="PTHR46509:SF1">
    <property type="entry name" value="PHOSPHOADENOSINE PHOSPHOSULFATE REDUCTASE"/>
    <property type="match status" value="1"/>
</dbReference>
<dbReference type="EMBL" id="BKCG01000009">
    <property type="protein sequence ID" value="GER60647.1"/>
    <property type="molecule type" value="Genomic_DNA"/>
</dbReference>
<accession>A0A5J4J7Y9</accession>
<evidence type="ECO:0000256" key="1">
    <source>
        <dbReference type="ARBA" id="ARBA00009732"/>
    </source>
</evidence>
<evidence type="ECO:0000259" key="3">
    <source>
        <dbReference type="Pfam" id="PF01507"/>
    </source>
</evidence>
<dbReference type="GO" id="GO:0004604">
    <property type="term" value="F:phosphoadenylyl-sulfate reductase (thioredoxin) activity"/>
    <property type="evidence" value="ECO:0007669"/>
    <property type="project" value="TreeGrafter"/>
</dbReference>